<feature type="compositionally biased region" description="Acidic residues" evidence="1">
    <location>
        <begin position="259"/>
        <end position="269"/>
    </location>
</feature>
<dbReference type="EMBL" id="JAEVFJ010000015">
    <property type="protein sequence ID" value="KAH8100722.1"/>
    <property type="molecule type" value="Genomic_DNA"/>
</dbReference>
<dbReference type="Pfam" id="PF06398">
    <property type="entry name" value="Pex24p"/>
    <property type="match status" value="1"/>
</dbReference>
<dbReference type="OrthoDB" id="72441at2759"/>
<feature type="compositionally biased region" description="Basic and acidic residues" evidence="1">
    <location>
        <begin position="11"/>
        <end position="21"/>
    </location>
</feature>
<proteinExistence type="predicted"/>
<keyword evidence="4" id="KW-1185">Reference proteome</keyword>
<dbReference type="InterPro" id="IPR010482">
    <property type="entry name" value="TECPR1-like_DysF"/>
</dbReference>
<dbReference type="Proteomes" id="UP000813824">
    <property type="component" value="Unassembled WGS sequence"/>
</dbReference>
<gene>
    <name evidence="3" type="ORF">BXZ70DRAFT_1008210</name>
</gene>
<accession>A0A8K0UQ13</accession>
<reference evidence="3" key="1">
    <citation type="journal article" date="2021" name="New Phytol.">
        <title>Evolutionary innovations through gain and loss of genes in the ectomycorrhizal Boletales.</title>
        <authorList>
            <person name="Wu G."/>
            <person name="Miyauchi S."/>
            <person name="Morin E."/>
            <person name="Kuo A."/>
            <person name="Drula E."/>
            <person name="Varga T."/>
            <person name="Kohler A."/>
            <person name="Feng B."/>
            <person name="Cao Y."/>
            <person name="Lipzen A."/>
            <person name="Daum C."/>
            <person name="Hundley H."/>
            <person name="Pangilinan J."/>
            <person name="Johnson J."/>
            <person name="Barry K."/>
            <person name="LaButti K."/>
            <person name="Ng V."/>
            <person name="Ahrendt S."/>
            <person name="Min B."/>
            <person name="Choi I.G."/>
            <person name="Park H."/>
            <person name="Plett J.M."/>
            <person name="Magnuson J."/>
            <person name="Spatafora J.W."/>
            <person name="Nagy L.G."/>
            <person name="Henrissat B."/>
            <person name="Grigoriev I.V."/>
            <person name="Yang Z.L."/>
            <person name="Xu J."/>
            <person name="Martin F.M."/>
        </authorList>
    </citation>
    <scope>NUCLEOTIDE SEQUENCE</scope>
    <source>
        <strain evidence="3">KKN 215</strain>
    </source>
</reference>
<dbReference type="GO" id="GO:0005778">
    <property type="term" value="C:peroxisomal membrane"/>
    <property type="evidence" value="ECO:0007669"/>
    <property type="project" value="UniProtKB-ARBA"/>
</dbReference>
<evidence type="ECO:0000259" key="2">
    <source>
        <dbReference type="Pfam" id="PF06398"/>
    </source>
</evidence>
<dbReference type="AlphaFoldDB" id="A0A8K0UQ13"/>
<comment type="caution">
    <text evidence="3">The sequence shown here is derived from an EMBL/GenBank/DDBJ whole genome shotgun (WGS) entry which is preliminary data.</text>
</comment>
<protein>
    <recommendedName>
        <fullName evidence="2">TECPR1-like DysF domain-containing protein</fullName>
    </recommendedName>
</protein>
<evidence type="ECO:0000313" key="3">
    <source>
        <dbReference type="EMBL" id="KAH8100722.1"/>
    </source>
</evidence>
<organism evidence="3 4">
    <name type="scientific">Cristinia sonorae</name>
    <dbReference type="NCBI Taxonomy" id="1940300"/>
    <lineage>
        <taxon>Eukaryota</taxon>
        <taxon>Fungi</taxon>
        <taxon>Dikarya</taxon>
        <taxon>Basidiomycota</taxon>
        <taxon>Agaricomycotina</taxon>
        <taxon>Agaricomycetes</taxon>
        <taxon>Agaricomycetidae</taxon>
        <taxon>Agaricales</taxon>
        <taxon>Pleurotineae</taxon>
        <taxon>Stephanosporaceae</taxon>
        <taxon>Cristinia</taxon>
    </lineage>
</organism>
<sequence length="418" mass="46526">MSSSRPPPECMRQDDPAAADHARRRLLPKRSFLSNILPSRRRPQKSRDSNLSAASVPSPVGERDAAGSPELPAGTMDDLVHLQNRLLSEEAPLEEDYSKDVYRWAVLYENQRGLTFFSTPYYSPLSLLPMDPPPFTIPSASKSPRAGQPTVSLSSYPLPDGTWRWVSRTWMVDMRGDGQTQYDGFQYNWFFRGKHWRAEVGHLSSGGWVRRRRWVRLMMRPAQAVPTLLSPRPDNTPQPSDGGATRPPSVISVGNSSMDEADPWEGDASEDWARCRNALRKVRDGKKVELWKSWLGHPRPITLSPRHSTPDLGKTIRIGGPAASQVLKGDGEDMASSPAPAPRERVATILRQHGSDILQSFVYPDSRAQFVELLAQVGLLPELQTNPGSPGPLAMLEFWSYASSMDKLPTLDGSPKLD</sequence>
<name>A0A8K0UQ13_9AGAR</name>
<feature type="region of interest" description="Disordered" evidence="1">
    <location>
        <begin position="1"/>
        <end position="75"/>
    </location>
</feature>
<evidence type="ECO:0000256" key="1">
    <source>
        <dbReference type="SAM" id="MobiDB-lite"/>
    </source>
</evidence>
<feature type="domain" description="TECPR1-like DysF" evidence="2">
    <location>
        <begin position="87"/>
        <end position="216"/>
    </location>
</feature>
<feature type="region of interest" description="Disordered" evidence="1">
    <location>
        <begin position="225"/>
        <end position="269"/>
    </location>
</feature>
<evidence type="ECO:0000313" key="4">
    <source>
        <dbReference type="Proteomes" id="UP000813824"/>
    </source>
</evidence>
<dbReference type="GO" id="GO:0007031">
    <property type="term" value="P:peroxisome organization"/>
    <property type="evidence" value="ECO:0007669"/>
    <property type="project" value="UniProtKB-ARBA"/>
</dbReference>